<keyword evidence="3 6" id="KW-0812">Transmembrane</keyword>
<feature type="transmembrane region" description="Helical" evidence="7">
    <location>
        <begin position="25"/>
        <end position="48"/>
    </location>
</feature>
<sequence length="200" mass="22951">MEVIEKKSQDQATGYKSIYYPPGGILLWIIIFLELITFGLGLMAIVYYGRLEPELFQLSRQQLNAGIGMVNTLFLLTSGYMMAMAVHRFREGQFQKSGKYIQWTLVGGGLFVVLKSYEYFEKLSSGIEVDGNMFFTLYWLLTGFHLIHVLVGMVILGWMMFKMKAVYADITLTDLEAGGAFWHMCDLIWLLLFPALYLIF</sequence>
<evidence type="ECO:0000313" key="10">
    <source>
        <dbReference type="Proteomes" id="UP001595818"/>
    </source>
</evidence>
<dbReference type="Proteomes" id="UP001595818">
    <property type="component" value="Unassembled WGS sequence"/>
</dbReference>
<feature type="domain" description="Heme-copper oxidase subunit III family profile" evidence="8">
    <location>
        <begin position="1"/>
        <end position="200"/>
    </location>
</feature>
<evidence type="ECO:0000256" key="1">
    <source>
        <dbReference type="ARBA" id="ARBA00004141"/>
    </source>
</evidence>
<keyword evidence="5 7" id="KW-0472">Membrane</keyword>
<evidence type="ECO:0000313" key="9">
    <source>
        <dbReference type="EMBL" id="MFC4871469.1"/>
    </source>
</evidence>
<protein>
    <submittedName>
        <fullName evidence="9">Cytochrome c oxidase subunit 3</fullName>
    </submittedName>
</protein>
<proteinExistence type="inferred from homology"/>
<accession>A0ABV9SYJ1</accession>
<name>A0ABV9SYJ1_9BACT</name>
<comment type="similarity">
    <text evidence="2 6">Belongs to the cytochrome c oxidase subunit 3 family.</text>
</comment>
<dbReference type="Pfam" id="PF00510">
    <property type="entry name" value="COX3"/>
    <property type="match status" value="1"/>
</dbReference>
<evidence type="ECO:0000256" key="5">
    <source>
        <dbReference type="ARBA" id="ARBA00023136"/>
    </source>
</evidence>
<evidence type="ECO:0000256" key="2">
    <source>
        <dbReference type="ARBA" id="ARBA00010581"/>
    </source>
</evidence>
<dbReference type="InterPro" id="IPR013833">
    <property type="entry name" value="Cyt_c_oxidase_su3_a-hlx"/>
</dbReference>
<gene>
    <name evidence="9" type="ORF">ACFPFU_07210</name>
</gene>
<comment type="caution">
    <text evidence="9">The sequence shown here is derived from an EMBL/GenBank/DDBJ whole genome shotgun (WGS) entry which is preliminary data.</text>
</comment>
<reference evidence="10" key="1">
    <citation type="journal article" date="2019" name="Int. J. Syst. Evol. Microbiol.">
        <title>The Global Catalogue of Microorganisms (GCM) 10K type strain sequencing project: providing services to taxonomists for standard genome sequencing and annotation.</title>
        <authorList>
            <consortium name="The Broad Institute Genomics Platform"/>
            <consortium name="The Broad Institute Genome Sequencing Center for Infectious Disease"/>
            <person name="Wu L."/>
            <person name="Ma J."/>
        </authorList>
    </citation>
    <scope>NUCLEOTIDE SEQUENCE [LARGE SCALE GENOMIC DNA]</scope>
    <source>
        <strain evidence="10">CGMCC 4.7466</strain>
    </source>
</reference>
<dbReference type="Gene3D" id="1.20.120.80">
    <property type="entry name" value="Cytochrome c oxidase, subunit III, four-helix bundle"/>
    <property type="match status" value="1"/>
</dbReference>
<evidence type="ECO:0000256" key="4">
    <source>
        <dbReference type="ARBA" id="ARBA00022989"/>
    </source>
</evidence>
<dbReference type="InterPro" id="IPR035973">
    <property type="entry name" value="Cyt_c_oxidase_su3-like_sf"/>
</dbReference>
<evidence type="ECO:0000259" key="8">
    <source>
        <dbReference type="PROSITE" id="PS50253"/>
    </source>
</evidence>
<keyword evidence="4 7" id="KW-1133">Transmembrane helix</keyword>
<dbReference type="InterPro" id="IPR024791">
    <property type="entry name" value="Cyt_c/ubiquinol_Oxase_su3"/>
</dbReference>
<organism evidence="9 10">
    <name type="scientific">Negadavirga shengliensis</name>
    <dbReference type="NCBI Taxonomy" id="1389218"/>
    <lineage>
        <taxon>Bacteria</taxon>
        <taxon>Pseudomonadati</taxon>
        <taxon>Bacteroidota</taxon>
        <taxon>Cytophagia</taxon>
        <taxon>Cytophagales</taxon>
        <taxon>Cyclobacteriaceae</taxon>
        <taxon>Negadavirga</taxon>
    </lineage>
</organism>
<dbReference type="PROSITE" id="PS50253">
    <property type="entry name" value="COX3"/>
    <property type="match status" value="1"/>
</dbReference>
<dbReference type="SUPFAM" id="SSF81452">
    <property type="entry name" value="Cytochrome c oxidase subunit III-like"/>
    <property type="match status" value="1"/>
</dbReference>
<dbReference type="EMBL" id="JBHSJJ010000003">
    <property type="protein sequence ID" value="MFC4871469.1"/>
    <property type="molecule type" value="Genomic_DNA"/>
</dbReference>
<dbReference type="InterPro" id="IPR000298">
    <property type="entry name" value="Cyt_c_oxidase-like_su3"/>
</dbReference>
<dbReference type="PANTHER" id="PTHR11403">
    <property type="entry name" value="CYTOCHROME C OXIDASE SUBUNIT III"/>
    <property type="match status" value="1"/>
</dbReference>
<comment type="subcellular location">
    <subcellularLocation>
        <location evidence="6">Cell membrane</location>
        <topology evidence="6">Multi-pass membrane protein</topology>
    </subcellularLocation>
    <subcellularLocation>
        <location evidence="1">Membrane</location>
        <topology evidence="1">Multi-pass membrane protein</topology>
    </subcellularLocation>
</comment>
<dbReference type="RefSeq" id="WP_377062959.1">
    <property type="nucleotide sequence ID" value="NZ_JBHSJJ010000003.1"/>
</dbReference>
<evidence type="ECO:0000256" key="3">
    <source>
        <dbReference type="ARBA" id="ARBA00022692"/>
    </source>
</evidence>
<feature type="transmembrane region" description="Helical" evidence="7">
    <location>
        <begin position="69"/>
        <end position="88"/>
    </location>
</feature>
<evidence type="ECO:0000256" key="7">
    <source>
        <dbReference type="SAM" id="Phobius"/>
    </source>
</evidence>
<dbReference type="PANTHER" id="PTHR11403:SF6">
    <property type="entry name" value="NITRIC OXIDE REDUCTASE SUBUNIT E"/>
    <property type="match status" value="1"/>
</dbReference>
<feature type="transmembrane region" description="Helical" evidence="7">
    <location>
        <begin position="100"/>
        <end position="117"/>
    </location>
</feature>
<evidence type="ECO:0000256" key="6">
    <source>
        <dbReference type="RuleBase" id="RU003376"/>
    </source>
</evidence>
<keyword evidence="10" id="KW-1185">Reference proteome</keyword>
<feature type="transmembrane region" description="Helical" evidence="7">
    <location>
        <begin position="137"/>
        <end position="161"/>
    </location>
</feature>
<feature type="transmembrane region" description="Helical" evidence="7">
    <location>
        <begin position="181"/>
        <end position="199"/>
    </location>
</feature>